<accession>A0A931AY52</accession>
<dbReference type="EMBL" id="JADPRT010000002">
    <property type="protein sequence ID" value="MBF9067675.1"/>
    <property type="molecule type" value="Genomic_DNA"/>
</dbReference>
<dbReference type="Gene3D" id="3.10.105.10">
    <property type="entry name" value="Dipeptide-binding Protein, Domain 3"/>
    <property type="match status" value="1"/>
</dbReference>
<sequence>MVYRNRLFPASSVSHRETVAAVLAAAVAVAVAACSGGAPSVRADDLIRADRASVSDGGSVRWAVDAVPSTLNVFQSDASATSQLVASAVLPTLFTVDAQGKANTDPDYLVSADQTATSPQTVVYRLNPKAVWSDGKHLGLADFVGQWQALSGRDPAFAAAGTARTDGYDSIASVTSGGAPDSVKVVFAKPYAPWRSLFTPLYPAAATATPQSFSQSQRTALTADAGPFTFKNENAQALTVVRNPHWWGDRAKLDAVAFTVVAPDTAASALAAHRVDIADLSQAADDTGYSPEATSGTQILRAAGPDDLQLAFNGANGLLADPDVRRAVADAIDRQAIADAILRPLRLPAVPLGNHLLLADQPGYQDDAAALGAGADAATKLLDAAGWKLAPHGDAANAAASPVRAKDTRTLSLTLLTRAGSARDATIARLLASQLSQIGITLTTKPVPASSFFTQHVASGDFDLALVTWPASRFPIADESALYEKPQVNPDGSLNVGQNLSGTGTDEINSLLSEAVTSTDTADATRLANEADIRIWQAAPSVPLFQTPELVGTRLNLVNVGAFGLASPRWQDMGYHGQPH</sequence>
<dbReference type="Pfam" id="PF00496">
    <property type="entry name" value="SBP_bac_5"/>
    <property type="match status" value="1"/>
</dbReference>
<dbReference type="InterPro" id="IPR039424">
    <property type="entry name" value="SBP_5"/>
</dbReference>
<dbReference type="CDD" id="cd08501">
    <property type="entry name" value="PBP2_Lpqw"/>
    <property type="match status" value="1"/>
</dbReference>
<evidence type="ECO:0000313" key="3">
    <source>
        <dbReference type="Proteomes" id="UP000657385"/>
    </source>
</evidence>
<gene>
    <name evidence="2" type="ORF">I2501_06430</name>
</gene>
<dbReference type="PIRSF" id="PIRSF002741">
    <property type="entry name" value="MppA"/>
    <property type="match status" value="1"/>
</dbReference>
<dbReference type="InterPro" id="IPR000914">
    <property type="entry name" value="SBP_5_dom"/>
</dbReference>
<proteinExistence type="predicted"/>
<organism evidence="2 3">
    <name type="scientific">Streptacidiphilus fuscans</name>
    <dbReference type="NCBI Taxonomy" id="2789292"/>
    <lineage>
        <taxon>Bacteria</taxon>
        <taxon>Bacillati</taxon>
        <taxon>Actinomycetota</taxon>
        <taxon>Actinomycetes</taxon>
        <taxon>Kitasatosporales</taxon>
        <taxon>Streptomycetaceae</taxon>
        <taxon>Streptacidiphilus</taxon>
    </lineage>
</organism>
<dbReference type="GO" id="GO:0043190">
    <property type="term" value="C:ATP-binding cassette (ABC) transporter complex"/>
    <property type="evidence" value="ECO:0007669"/>
    <property type="project" value="InterPro"/>
</dbReference>
<evidence type="ECO:0000259" key="1">
    <source>
        <dbReference type="Pfam" id="PF00496"/>
    </source>
</evidence>
<dbReference type="PANTHER" id="PTHR30290:SF65">
    <property type="entry name" value="MONOACYL PHOSPHATIDYLINOSITOL TETRAMANNOSIDE-BINDING PROTEIN LPQW-RELATED"/>
    <property type="match status" value="1"/>
</dbReference>
<dbReference type="InterPro" id="IPR030678">
    <property type="entry name" value="Peptide/Ni-bd"/>
</dbReference>
<protein>
    <submittedName>
        <fullName evidence="2">ABC transporter family substrate-binding protein</fullName>
    </submittedName>
</protein>
<dbReference type="PROSITE" id="PS51257">
    <property type="entry name" value="PROKAR_LIPOPROTEIN"/>
    <property type="match status" value="1"/>
</dbReference>
<feature type="domain" description="Solute-binding protein family 5" evidence="1">
    <location>
        <begin position="114"/>
        <end position="472"/>
    </location>
</feature>
<dbReference type="Gene3D" id="3.90.76.10">
    <property type="entry name" value="Dipeptide-binding Protein, Domain 1"/>
    <property type="match status" value="1"/>
</dbReference>
<dbReference type="GO" id="GO:0015833">
    <property type="term" value="P:peptide transport"/>
    <property type="evidence" value="ECO:0007669"/>
    <property type="project" value="TreeGrafter"/>
</dbReference>
<name>A0A931AY52_9ACTN</name>
<dbReference type="Proteomes" id="UP000657385">
    <property type="component" value="Unassembled WGS sequence"/>
</dbReference>
<dbReference type="SUPFAM" id="SSF53850">
    <property type="entry name" value="Periplasmic binding protein-like II"/>
    <property type="match status" value="1"/>
</dbReference>
<dbReference type="GO" id="GO:1904680">
    <property type="term" value="F:peptide transmembrane transporter activity"/>
    <property type="evidence" value="ECO:0007669"/>
    <property type="project" value="TreeGrafter"/>
</dbReference>
<dbReference type="RefSeq" id="WP_196192827.1">
    <property type="nucleotide sequence ID" value="NZ_JADPRT010000002.1"/>
</dbReference>
<dbReference type="GO" id="GO:0042597">
    <property type="term" value="C:periplasmic space"/>
    <property type="evidence" value="ECO:0007669"/>
    <property type="project" value="UniProtKB-ARBA"/>
</dbReference>
<dbReference type="Gene3D" id="3.40.190.10">
    <property type="entry name" value="Periplasmic binding protein-like II"/>
    <property type="match status" value="1"/>
</dbReference>
<keyword evidence="3" id="KW-1185">Reference proteome</keyword>
<reference evidence="2" key="1">
    <citation type="submission" date="2020-11" db="EMBL/GenBank/DDBJ databases">
        <title>Isolation and identification of active actinomycetes.</title>
        <authorList>
            <person name="Yu B."/>
        </authorList>
    </citation>
    <scope>NUCLEOTIDE SEQUENCE</scope>
    <source>
        <strain evidence="2">NEAU-YB345</strain>
    </source>
</reference>
<comment type="caution">
    <text evidence="2">The sequence shown here is derived from an EMBL/GenBank/DDBJ whole genome shotgun (WGS) entry which is preliminary data.</text>
</comment>
<dbReference type="AlphaFoldDB" id="A0A931AY52"/>
<dbReference type="PANTHER" id="PTHR30290">
    <property type="entry name" value="PERIPLASMIC BINDING COMPONENT OF ABC TRANSPORTER"/>
    <property type="match status" value="1"/>
</dbReference>
<evidence type="ECO:0000313" key="2">
    <source>
        <dbReference type="EMBL" id="MBF9067675.1"/>
    </source>
</evidence>